<dbReference type="PANTHER" id="PTHR31302:SF25">
    <property type="entry name" value="PHOSPHOESTERASE"/>
    <property type="match status" value="1"/>
</dbReference>
<dbReference type="InterPro" id="IPR051158">
    <property type="entry name" value="Metallophosphoesterase_sf"/>
</dbReference>
<gene>
    <name evidence="2" type="ORF">BED47_15185</name>
</gene>
<accession>A0ABX2ZKH2</accession>
<dbReference type="InterPro" id="IPR004843">
    <property type="entry name" value="Calcineurin-like_PHP"/>
</dbReference>
<protein>
    <recommendedName>
        <fullName evidence="1">Calcineurin-like phosphoesterase domain-containing protein</fullName>
    </recommendedName>
</protein>
<feature type="domain" description="Calcineurin-like phosphoesterase" evidence="1">
    <location>
        <begin position="44"/>
        <end position="208"/>
    </location>
</feature>
<dbReference type="CDD" id="cd07385">
    <property type="entry name" value="MPP_YkuE_C"/>
    <property type="match status" value="1"/>
</dbReference>
<dbReference type="InterPro" id="IPR029052">
    <property type="entry name" value="Metallo-depent_PP-like"/>
</dbReference>
<sequence>MKLTSFFLLLICTIYYSVYVEPTSIRTKHLIFSDNRLNSNTTIKLIQISDTHFNNKKDIERFKKVIKNINQMKPDFILFTGDLVSDIRKFSYKNEVIRLLKELNPKIGKLAIYGNHDHGGYFTEQYEELLTESNFILLKNEEKTYYVQKQKVSFIGLDDYMLGNKQYNDILDRIQKNSYTVVLAHEPDIADLTKTYPINLQLSGHSHGGQIYLPLYKSFIMPPYAKKYNRGVYTLSSKYNSHLVVSNGIGTTKLPIRLFTPPEIVSIEITGQNKK</sequence>
<dbReference type="Proteomes" id="UP000094580">
    <property type="component" value="Unassembled WGS sequence"/>
</dbReference>
<dbReference type="SUPFAM" id="SSF56300">
    <property type="entry name" value="Metallo-dependent phosphatases"/>
    <property type="match status" value="1"/>
</dbReference>
<dbReference type="PANTHER" id="PTHR31302">
    <property type="entry name" value="TRANSMEMBRANE PROTEIN WITH METALLOPHOSPHOESTERASE DOMAIN-RELATED"/>
    <property type="match status" value="1"/>
</dbReference>
<dbReference type="EMBL" id="MDKC01000037">
    <property type="protein sequence ID" value="ODG89887.1"/>
    <property type="molecule type" value="Genomic_DNA"/>
</dbReference>
<organism evidence="2 3">
    <name type="scientific">Gottfriedia luciferensis</name>
    <dbReference type="NCBI Taxonomy" id="178774"/>
    <lineage>
        <taxon>Bacteria</taxon>
        <taxon>Bacillati</taxon>
        <taxon>Bacillota</taxon>
        <taxon>Bacilli</taxon>
        <taxon>Bacillales</taxon>
        <taxon>Bacillaceae</taxon>
        <taxon>Gottfriedia</taxon>
    </lineage>
</organism>
<reference evidence="2 3" key="1">
    <citation type="submission" date="2016-07" db="EMBL/GenBank/DDBJ databases">
        <authorList>
            <person name="Townsley L."/>
            <person name="Shank E.A."/>
        </authorList>
    </citation>
    <scope>NUCLEOTIDE SEQUENCE [LARGE SCALE GENOMIC DNA]</scope>
    <source>
        <strain evidence="2 3">CH01</strain>
    </source>
</reference>
<comment type="caution">
    <text evidence="2">The sequence shown here is derived from an EMBL/GenBank/DDBJ whole genome shotgun (WGS) entry which is preliminary data.</text>
</comment>
<keyword evidence="3" id="KW-1185">Reference proteome</keyword>
<dbReference type="Gene3D" id="3.60.21.10">
    <property type="match status" value="1"/>
</dbReference>
<proteinExistence type="predicted"/>
<dbReference type="Pfam" id="PF00149">
    <property type="entry name" value="Metallophos"/>
    <property type="match status" value="1"/>
</dbReference>
<name>A0ABX2ZKH2_9BACI</name>
<evidence type="ECO:0000313" key="3">
    <source>
        <dbReference type="Proteomes" id="UP000094580"/>
    </source>
</evidence>
<evidence type="ECO:0000259" key="1">
    <source>
        <dbReference type="Pfam" id="PF00149"/>
    </source>
</evidence>
<evidence type="ECO:0000313" key="2">
    <source>
        <dbReference type="EMBL" id="ODG89887.1"/>
    </source>
</evidence>